<feature type="region of interest" description="Disordered" evidence="1">
    <location>
        <begin position="165"/>
        <end position="184"/>
    </location>
</feature>
<evidence type="ECO:0000256" key="1">
    <source>
        <dbReference type="SAM" id="MobiDB-lite"/>
    </source>
</evidence>
<feature type="compositionally biased region" description="Low complexity" evidence="1">
    <location>
        <begin position="33"/>
        <end position="45"/>
    </location>
</feature>
<evidence type="ECO:0000256" key="2">
    <source>
        <dbReference type="SAM" id="SignalP"/>
    </source>
</evidence>
<reference evidence="3 4" key="1">
    <citation type="submission" date="2019-08" db="EMBL/GenBank/DDBJ databases">
        <title>In-depth cultivation of the pig gut microbiome towards novel bacterial diversity and tailored functional studies.</title>
        <authorList>
            <person name="Wylensek D."/>
            <person name="Hitch T.C.A."/>
            <person name="Clavel T."/>
        </authorList>
    </citation>
    <scope>NUCLEOTIDE SEQUENCE [LARGE SCALE GENOMIC DNA]</scope>
    <source>
        <strain evidence="3 4">WCA3-601-WT-6H</strain>
    </source>
</reference>
<gene>
    <name evidence="3" type="ORF">FYJ59_05495</name>
</gene>
<keyword evidence="4" id="KW-1185">Reference proteome</keyword>
<dbReference type="PROSITE" id="PS51257">
    <property type="entry name" value="PROKAR_LIPOPROTEIN"/>
    <property type="match status" value="1"/>
</dbReference>
<dbReference type="RefSeq" id="WP_154495810.1">
    <property type="nucleotide sequence ID" value="NZ_VUMU01000004.1"/>
</dbReference>
<dbReference type="AlphaFoldDB" id="A0A6L5YJ53"/>
<accession>A0A6L5YJ53</accession>
<feature type="compositionally biased region" description="Polar residues" evidence="1">
    <location>
        <begin position="54"/>
        <end position="69"/>
    </location>
</feature>
<evidence type="ECO:0000313" key="4">
    <source>
        <dbReference type="Proteomes" id="UP000476055"/>
    </source>
</evidence>
<evidence type="ECO:0008006" key="5">
    <source>
        <dbReference type="Google" id="ProtNLM"/>
    </source>
</evidence>
<dbReference type="EMBL" id="VUMU01000004">
    <property type="protein sequence ID" value="MST57697.1"/>
    <property type="molecule type" value="Genomic_DNA"/>
</dbReference>
<comment type="caution">
    <text evidence="3">The sequence shown here is derived from an EMBL/GenBank/DDBJ whole genome shotgun (WGS) entry which is preliminary data.</text>
</comment>
<feature type="signal peptide" evidence="2">
    <location>
        <begin position="1"/>
        <end position="29"/>
    </location>
</feature>
<feature type="compositionally biased region" description="Polar residues" evidence="1">
    <location>
        <begin position="174"/>
        <end position="184"/>
    </location>
</feature>
<keyword evidence="2" id="KW-0732">Signal</keyword>
<feature type="region of interest" description="Disordered" evidence="1">
    <location>
        <begin position="33"/>
        <end position="74"/>
    </location>
</feature>
<dbReference type="Proteomes" id="UP000476055">
    <property type="component" value="Unassembled WGS sequence"/>
</dbReference>
<evidence type="ECO:0000313" key="3">
    <source>
        <dbReference type="EMBL" id="MST57697.1"/>
    </source>
</evidence>
<protein>
    <recommendedName>
        <fullName evidence="5">DUF5666 domain-containing protein</fullName>
    </recommendedName>
</protein>
<name>A0A6L5YJ53_9FIRM</name>
<organism evidence="3 4">
    <name type="scientific">Waltera intestinalis</name>
    <dbReference type="NCBI Taxonomy" id="2606635"/>
    <lineage>
        <taxon>Bacteria</taxon>
        <taxon>Bacillati</taxon>
        <taxon>Bacillota</taxon>
        <taxon>Clostridia</taxon>
        <taxon>Lachnospirales</taxon>
        <taxon>Lachnospiraceae</taxon>
        <taxon>Waltera</taxon>
    </lineage>
</organism>
<sequence length="184" mass="19370">MRRWNLPQANTKVMCAVLTAAMVMTGFTACGGTTSAGTESAASESAEQKETIVPESTTEQSTVEQSVATESGEEKVESYLGQITAIDGNVISIALAEKPEAPDGQKPEKDMLDEMTLTLSGDTMTITVNDDTIITIDGTDATPDDLQVGDTVSFFLDGEAVTSLSVGMPEPTQPGRSMQAPEQK</sequence>
<feature type="chain" id="PRO_5026682942" description="DUF5666 domain-containing protein" evidence="2">
    <location>
        <begin position="30"/>
        <end position="184"/>
    </location>
</feature>
<proteinExistence type="predicted"/>